<dbReference type="InterPro" id="IPR036388">
    <property type="entry name" value="WH-like_DNA-bd_sf"/>
</dbReference>
<sequence length="303" mass="32368">MQFQRRHLQVLVAIEDAGSMHKAAQQLGMAQPAVSRLLAEIERALGMRIFERGAGGSTPTRRAEALLAQARATLGGLLRMDEIASGHGGSIRFGCIPRAIHTLMPFLLPRLGPLRLQLVEDGSPALLSALERGAVDMAVVRHVAGAAGIGGALQALRLYDEAPTVICSAHHPLARRRTLALSSLGEQAWVLPASGTTTRALLDRFWQHTGLTPLQPVLETRSFEASVALVADTELLAIIPDSIARMHERAGRIRRVRVTPTLPGTAVMLVFDAAAPQDPVLAACRDLVLDAAVQARRAYALGA</sequence>
<comment type="caution">
    <text evidence="6">The sequence shown here is derived from an EMBL/GenBank/DDBJ whole genome shotgun (WGS) entry which is preliminary data.</text>
</comment>
<dbReference type="PROSITE" id="PS50931">
    <property type="entry name" value="HTH_LYSR"/>
    <property type="match status" value="1"/>
</dbReference>
<evidence type="ECO:0000256" key="4">
    <source>
        <dbReference type="ARBA" id="ARBA00023163"/>
    </source>
</evidence>
<dbReference type="PANTHER" id="PTHR30419">
    <property type="entry name" value="HTH-TYPE TRANSCRIPTIONAL REGULATOR YBHD"/>
    <property type="match status" value="1"/>
</dbReference>
<dbReference type="SUPFAM" id="SSF53850">
    <property type="entry name" value="Periplasmic binding protein-like II"/>
    <property type="match status" value="1"/>
</dbReference>
<dbReference type="InterPro" id="IPR000847">
    <property type="entry name" value="LysR_HTH_N"/>
</dbReference>
<evidence type="ECO:0000256" key="1">
    <source>
        <dbReference type="ARBA" id="ARBA00009437"/>
    </source>
</evidence>
<keyword evidence="3" id="KW-0238">DNA-binding</keyword>
<organism evidence="6 7">
    <name type="scientific">Ramlibacter aurantiacus</name>
    <dbReference type="NCBI Taxonomy" id="2801330"/>
    <lineage>
        <taxon>Bacteria</taxon>
        <taxon>Pseudomonadati</taxon>
        <taxon>Pseudomonadota</taxon>
        <taxon>Betaproteobacteria</taxon>
        <taxon>Burkholderiales</taxon>
        <taxon>Comamonadaceae</taxon>
        <taxon>Ramlibacter</taxon>
    </lineage>
</organism>
<dbReference type="GO" id="GO:0003700">
    <property type="term" value="F:DNA-binding transcription factor activity"/>
    <property type="evidence" value="ECO:0007669"/>
    <property type="project" value="InterPro"/>
</dbReference>
<dbReference type="PRINTS" id="PR00039">
    <property type="entry name" value="HTHLYSR"/>
</dbReference>
<dbReference type="CDD" id="cd05466">
    <property type="entry name" value="PBP2_LTTR_substrate"/>
    <property type="match status" value="1"/>
</dbReference>
<proteinExistence type="inferred from homology"/>
<reference evidence="6" key="1">
    <citation type="submission" date="2021-01" db="EMBL/GenBank/DDBJ databases">
        <title>Ramlibacter sp. strain AW1 16S ribosomal RNA gene Genome sequencing and assembly.</title>
        <authorList>
            <person name="Kang M."/>
        </authorList>
    </citation>
    <scope>NUCLEOTIDE SEQUENCE</scope>
    <source>
        <strain evidence="6">AW1</strain>
    </source>
</reference>
<dbReference type="Gene3D" id="3.40.190.290">
    <property type="match status" value="1"/>
</dbReference>
<dbReference type="GO" id="GO:0003677">
    <property type="term" value="F:DNA binding"/>
    <property type="evidence" value="ECO:0007669"/>
    <property type="project" value="UniProtKB-KW"/>
</dbReference>
<keyword evidence="2" id="KW-0805">Transcription regulation</keyword>
<protein>
    <submittedName>
        <fullName evidence="6">LysR family transcriptional regulator</fullName>
    </submittedName>
</protein>
<dbReference type="EMBL" id="JAEQNA010000004">
    <property type="protein sequence ID" value="MBL0421074.1"/>
    <property type="molecule type" value="Genomic_DNA"/>
</dbReference>
<dbReference type="Pfam" id="PF03466">
    <property type="entry name" value="LysR_substrate"/>
    <property type="match status" value="1"/>
</dbReference>
<dbReference type="Pfam" id="PF00126">
    <property type="entry name" value="HTH_1"/>
    <property type="match status" value="1"/>
</dbReference>
<dbReference type="Gene3D" id="1.10.10.10">
    <property type="entry name" value="Winged helix-like DNA-binding domain superfamily/Winged helix DNA-binding domain"/>
    <property type="match status" value="1"/>
</dbReference>
<dbReference type="AlphaFoldDB" id="A0A936ZGM4"/>
<dbReference type="InterPro" id="IPR036390">
    <property type="entry name" value="WH_DNA-bd_sf"/>
</dbReference>
<name>A0A936ZGM4_9BURK</name>
<evidence type="ECO:0000259" key="5">
    <source>
        <dbReference type="PROSITE" id="PS50931"/>
    </source>
</evidence>
<comment type="similarity">
    <text evidence="1">Belongs to the LysR transcriptional regulatory family.</text>
</comment>
<evidence type="ECO:0000313" key="6">
    <source>
        <dbReference type="EMBL" id="MBL0421074.1"/>
    </source>
</evidence>
<evidence type="ECO:0000256" key="2">
    <source>
        <dbReference type="ARBA" id="ARBA00023015"/>
    </source>
</evidence>
<feature type="domain" description="HTH lysR-type" evidence="5">
    <location>
        <begin position="1"/>
        <end position="60"/>
    </location>
</feature>
<keyword evidence="4" id="KW-0804">Transcription</keyword>
<dbReference type="InterPro" id="IPR050950">
    <property type="entry name" value="HTH-type_LysR_regulators"/>
</dbReference>
<dbReference type="InterPro" id="IPR005119">
    <property type="entry name" value="LysR_subst-bd"/>
</dbReference>
<dbReference type="GO" id="GO:0005829">
    <property type="term" value="C:cytosol"/>
    <property type="evidence" value="ECO:0007669"/>
    <property type="project" value="TreeGrafter"/>
</dbReference>
<dbReference type="Proteomes" id="UP000613011">
    <property type="component" value="Unassembled WGS sequence"/>
</dbReference>
<dbReference type="RefSeq" id="WP_201684158.1">
    <property type="nucleotide sequence ID" value="NZ_JAEQNA010000004.1"/>
</dbReference>
<gene>
    <name evidence="6" type="ORF">JI739_12015</name>
</gene>
<dbReference type="SUPFAM" id="SSF46785">
    <property type="entry name" value="Winged helix' DNA-binding domain"/>
    <property type="match status" value="1"/>
</dbReference>
<evidence type="ECO:0000256" key="3">
    <source>
        <dbReference type="ARBA" id="ARBA00023125"/>
    </source>
</evidence>
<evidence type="ECO:0000313" key="7">
    <source>
        <dbReference type="Proteomes" id="UP000613011"/>
    </source>
</evidence>
<keyword evidence="7" id="KW-1185">Reference proteome</keyword>
<accession>A0A936ZGM4</accession>